<keyword evidence="2" id="KW-1185">Reference proteome</keyword>
<dbReference type="Gene3D" id="3.60.21.10">
    <property type="match status" value="1"/>
</dbReference>
<evidence type="ECO:0000313" key="1">
    <source>
        <dbReference type="EMBL" id="SNT28051.1"/>
    </source>
</evidence>
<name>A0A239LC54_9RHOB</name>
<evidence type="ECO:0008006" key="3">
    <source>
        <dbReference type="Google" id="ProtNLM"/>
    </source>
</evidence>
<dbReference type="AlphaFoldDB" id="A0A239LC54"/>
<reference evidence="1 2" key="1">
    <citation type="submission" date="2017-06" db="EMBL/GenBank/DDBJ databases">
        <authorList>
            <person name="Kim H.J."/>
            <person name="Triplett B.A."/>
        </authorList>
    </citation>
    <scope>NUCLEOTIDE SEQUENCE [LARGE SCALE GENOMIC DNA]</scope>
    <source>
        <strain evidence="1 2">DSM 29339</strain>
    </source>
</reference>
<dbReference type="SUPFAM" id="SSF56300">
    <property type="entry name" value="Metallo-dependent phosphatases"/>
    <property type="match status" value="1"/>
</dbReference>
<gene>
    <name evidence="1" type="ORF">SAMN05421757_109128</name>
</gene>
<dbReference type="PANTHER" id="PTHR46546:SF4">
    <property type="entry name" value="SHEWANELLA-LIKE PROTEIN PHOSPHATASE 1"/>
    <property type="match status" value="1"/>
</dbReference>
<dbReference type="InterPro" id="IPR029052">
    <property type="entry name" value="Metallo-depent_PP-like"/>
</dbReference>
<proteinExistence type="predicted"/>
<dbReference type="PANTHER" id="PTHR46546">
    <property type="entry name" value="SHEWANELLA-LIKE PROTEIN PHOSPHATASE 1"/>
    <property type="match status" value="1"/>
</dbReference>
<organism evidence="1 2">
    <name type="scientific">Tropicimonas sediminicola</name>
    <dbReference type="NCBI Taxonomy" id="1031541"/>
    <lineage>
        <taxon>Bacteria</taxon>
        <taxon>Pseudomonadati</taxon>
        <taxon>Pseudomonadota</taxon>
        <taxon>Alphaproteobacteria</taxon>
        <taxon>Rhodobacterales</taxon>
        <taxon>Roseobacteraceae</taxon>
        <taxon>Tropicimonas</taxon>
    </lineage>
</organism>
<evidence type="ECO:0000313" key="2">
    <source>
        <dbReference type="Proteomes" id="UP000198426"/>
    </source>
</evidence>
<accession>A0A239LC54</accession>
<dbReference type="EMBL" id="FZOY01000009">
    <property type="protein sequence ID" value="SNT28051.1"/>
    <property type="molecule type" value="Genomic_DNA"/>
</dbReference>
<protein>
    <recommendedName>
        <fullName evidence="3">Calcineurin-like phosphoesterase</fullName>
    </recommendedName>
</protein>
<dbReference type="Proteomes" id="UP000198426">
    <property type="component" value="Unassembled WGS sequence"/>
</dbReference>
<sequence length="451" mass="49363">MIMHSDRVPTSPLPPVFDDHRELAHLPRETEPWRVSAPHSGAGTDRALGDVITSLKAASAHGHWQWPETPVVFVSDTHADHDGFLRSLAAAGALRRTGGGPRDFTLTAFGETCQIVIGGDCLDKGPSNLDMLDALGALLEARPDTRLLAGNHDLRLRLAITGLTGPRSPLTDYLFLRMGRKLLPLLREVWDRFLRHGQGLIGVPDEDTCRQMLVPADDWFELFPREAARYLSGHAIAREVRRLRDKRRAFDTDLARAGLTTRQVVAAGLHCRKLFLEPAGPYGWFYARMDAACRIGSLLFVHAGIDDEICNLVSRNGTAAVNARYRRELNDHPLAFYFGSVANLARTKYRPSDHPLSQAGVAALHRAGIKMVVHGHVNNHAGQRLLAHGGLLHLEGDVTLDSASRRREGLPGLGAGATLVFPSGDVVGLSADYPRAKLFNPSGILWKHGTS</sequence>